<evidence type="ECO:0000256" key="1">
    <source>
        <dbReference type="SAM" id="SignalP"/>
    </source>
</evidence>
<protein>
    <recommendedName>
        <fullName evidence="4">Erythromycin esterase</fullName>
    </recommendedName>
</protein>
<dbReference type="RefSeq" id="WP_090680666.1">
    <property type="nucleotide sequence ID" value="NZ_FORU01000015.1"/>
</dbReference>
<sequence length="386" mass="44535">MKLLKILLLTLLSTNLIFAQESEIQKLASENISTFNPTNKNTFIGNGWEKLLEVSKKSNSILVGEEHFTNEIPYLINTLSSEIHFDNFICEIDPFSAKTIESKIENLNDKKLNDFLKNYGDNFSFFELKPEFELFQKFVKSKTNIIGLDQISLVADRLIISELKNQSKNEKAKSIYSSMEATSKKNSSDIYMFTDDFQNKLNELLALNLSAKETEQLMALKLSREIYLESKHHLRIQWMKNQLIKELPNWKGKKNLFKFGAVHMPSGESLLEIYDIGNFVNNIEDSEFRKSLHILIIGKSGYSGTPDKSNPTQIIDENSAYLKIYKPFFNIAKDETWHLFDLQPFKKAISENKLSVENVMLSRVIKGYDYLIVVPRITPAKFIEPK</sequence>
<accession>A0A1I3U2F0</accession>
<gene>
    <name evidence="2" type="ORF">SAMN04487893_11584</name>
</gene>
<evidence type="ECO:0008006" key="4">
    <source>
        <dbReference type="Google" id="ProtNLM"/>
    </source>
</evidence>
<evidence type="ECO:0000313" key="2">
    <source>
        <dbReference type="EMBL" id="SFJ76709.1"/>
    </source>
</evidence>
<keyword evidence="1" id="KW-0732">Signal</keyword>
<proteinExistence type="predicted"/>
<reference evidence="3" key="1">
    <citation type="submission" date="2016-10" db="EMBL/GenBank/DDBJ databases">
        <authorList>
            <person name="Varghese N."/>
            <person name="Submissions S."/>
        </authorList>
    </citation>
    <scope>NUCLEOTIDE SEQUENCE [LARGE SCALE GENOMIC DNA]</scope>
    <source>
        <strain evidence="3">DSM 26542</strain>
    </source>
</reference>
<evidence type="ECO:0000313" key="3">
    <source>
        <dbReference type="Proteomes" id="UP000243887"/>
    </source>
</evidence>
<name>A0A1I3U2F0_9FLAO</name>
<dbReference type="AlphaFoldDB" id="A0A1I3U2F0"/>
<feature type="signal peptide" evidence="1">
    <location>
        <begin position="1"/>
        <end position="19"/>
    </location>
</feature>
<organism evidence="2 3">
    <name type="scientific">Myroides guanonis</name>
    <dbReference type="NCBI Taxonomy" id="1150112"/>
    <lineage>
        <taxon>Bacteria</taxon>
        <taxon>Pseudomonadati</taxon>
        <taxon>Bacteroidota</taxon>
        <taxon>Flavobacteriia</taxon>
        <taxon>Flavobacteriales</taxon>
        <taxon>Flavobacteriaceae</taxon>
        <taxon>Myroides</taxon>
    </lineage>
</organism>
<dbReference type="EMBL" id="FORU01000015">
    <property type="protein sequence ID" value="SFJ76709.1"/>
    <property type="molecule type" value="Genomic_DNA"/>
</dbReference>
<feature type="chain" id="PRO_5017427789" description="Erythromycin esterase" evidence="1">
    <location>
        <begin position="20"/>
        <end position="386"/>
    </location>
</feature>
<keyword evidence="3" id="KW-1185">Reference proteome</keyword>
<dbReference type="Proteomes" id="UP000243887">
    <property type="component" value="Unassembled WGS sequence"/>
</dbReference>
<dbReference type="OrthoDB" id="733813at2"/>